<evidence type="ECO:0000256" key="1">
    <source>
        <dbReference type="ARBA" id="ARBA00022723"/>
    </source>
</evidence>
<dbReference type="PROSITE" id="PS51805">
    <property type="entry name" value="EPHD"/>
    <property type="match status" value="1"/>
</dbReference>
<protein>
    <submittedName>
        <fullName evidence="7">Uncharacterized protein LOC100492657 isoform X2</fullName>
    </submittedName>
</protein>
<dbReference type="InterPro" id="IPR001965">
    <property type="entry name" value="Znf_PHD"/>
</dbReference>
<name>A0A8J1J5D3_XENTR</name>
<feature type="region of interest" description="Disordered" evidence="4">
    <location>
        <begin position="130"/>
        <end position="259"/>
    </location>
</feature>
<dbReference type="SMART" id="SM00249">
    <property type="entry name" value="PHD"/>
    <property type="match status" value="1"/>
</dbReference>
<evidence type="ECO:0000256" key="4">
    <source>
        <dbReference type="SAM" id="MobiDB-lite"/>
    </source>
</evidence>
<dbReference type="GeneID" id="100492657"/>
<feature type="compositionally biased region" description="Basic and acidic residues" evidence="4">
    <location>
        <begin position="219"/>
        <end position="228"/>
    </location>
</feature>
<accession>A0A8J1J5D3</accession>
<dbReference type="InterPro" id="IPR034732">
    <property type="entry name" value="EPHD"/>
</dbReference>
<dbReference type="AGR" id="Xenbase:XB-GENE-29081275"/>
<dbReference type="PANTHER" id="PTHR12420:SF15">
    <property type="entry name" value="PHD FINGER PROTEIN 6"/>
    <property type="match status" value="1"/>
</dbReference>
<dbReference type="InterPro" id="IPR013083">
    <property type="entry name" value="Znf_RING/FYVE/PHD"/>
</dbReference>
<keyword evidence="2" id="KW-0863">Zinc-finger</keyword>
<sequence>MSNSTPNREVCAFCQQGEQNKKTGDLLQTSDGEVTAHYYCMLFSPNVITTSSPDEEFGGFDRRTVENEIKRGRKMKCSSCNKVGGTIGCNKKSCRKTYHYMCAETNGALIIENQEEENYIIYCTKHRKGDKQDDQYSSDSTDPSPSSRHSDASNIQQRRDPENKTPRCKRRLISLELPMCNDMTPSPGRDKQGDDQYSSDSTDPGPPSRISDASNIQQKQRDPEDTTPRCKRHLISSELPRCDGRTPSPGKRPINEDQDADNVTSEIPHFEQSEGLHVGDRPGEHNAIAVSTEGNSADDSYAKRAKLARNCLAEVPKCSAYAKNCSNSKSLLNSCRASSPIEQSTSVVQNRNSTNENNITVAQHRNASSGDLQSKTQFVTSSQTGGASRPVVPNCLKDLPVSKTPKVKVAQQTIIPDAEITPGEQVMGEMTAVLPSALPGVQTQSAEPSENIHGMNSRLCEQPVIVPGEGSKPTKHIRTNDINMEHSMSISDCTATLERSSEGFSESNSASAEEDMHYVEVICIPMSQESTAAKDCTNVKISSEVEASCSFKANKKNDTYPANSVLTGVPGVSTVRDTEKQEGPFANIDYSSKLKVFSEFVRIKDQINTGAAKQFWTMCQENQCCKPLLEMIESSVRSVTQKVLNREAENEDYETAFRYLCASRKMESVFVQEIEEIIQALNKAKELLQAVTPC</sequence>
<evidence type="ECO:0000259" key="5">
    <source>
        <dbReference type="PROSITE" id="PS51805"/>
    </source>
</evidence>
<keyword evidence="3" id="KW-0862">Zinc</keyword>
<evidence type="ECO:0000256" key="2">
    <source>
        <dbReference type="ARBA" id="ARBA00022771"/>
    </source>
</evidence>
<dbReference type="PANTHER" id="PTHR12420">
    <property type="entry name" value="PHD FINGER PROTEIN"/>
    <property type="match status" value="1"/>
</dbReference>
<evidence type="ECO:0000313" key="7">
    <source>
        <dbReference type="RefSeq" id="XP_031753082.1"/>
    </source>
</evidence>
<dbReference type="RefSeq" id="XP_031753082.1">
    <property type="nucleotide sequence ID" value="XM_031897222.1"/>
</dbReference>
<keyword evidence="1" id="KW-0479">Metal-binding</keyword>
<dbReference type="Proteomes" id="UP000008143">
    <property type="component" value="Chromosome 2"/>
</dbReference>
<keyword evidence="6" id="KW-1185">Reference proteome</keyword>
<dbReference type="InterPro" id="IPR051188">
    <property type="entry name" value="PHD-type_Zinc_Finger"/>
</dbReference>
<dbReference type="GO" id="GO:0008270">
    <property type="term" value="F:zinc ion binding"/>
    <property type="evidence" value="ECO:0007669"/>
    <property type="project" value="UniProtKB-KW"/>
</dbReference>
<evidence type="ECO:0000256" key="3">
    <source>
        <dbReference type="ARBA" id="ARBA00022833"/>
    </source>
</evidence>
<feature type="compositionally biased region" description="Low complexity" evidence="4">
    <location>
        <begin position="135"/>
        <end position="147"/>
    </location>
</feature>
<dbReference type="Gene3D" id="3.30.40.10">
    <property type="entry name" value="Zinc/RING finger domain, C3HC4 (zinc finger)"/>
    <property type="match status" value="1"/>
</dbReference>
<organism evidence="6 7">
    <name type="scientific">Xenopus tropicalis</name>
    <name type="common">Western clawed frog</name>
    <name type="synonym">Silurana tropicalis</name>
    <dbReference type="NCBI Taxonomy" id="8364"/>
    <lineage>
        <taxon>Eukaryota</taxon>
        <taxon>Metazoa</taxon>
        <taxon>Chordata</taxon>
        <taxon>Craniata</taxon>
        <taxon>Vertebrata</taxon>
        <taxon>Euteleostomi</taxon>
        <taxon>Amphibia</taxon>
        <taxon>Batrachia</taxon>
        <taxon>Anura</taxon>
        <taxon>Pipoidea</taxon>
        <taxon>Pipidae</taxon>
        <taxon>Xenopodinae</taxon>
        <taxon>Xenopus</taxon>
        <taxon>Silurana</taxon>
    </lineage>
</organism>
<dbReference type="Xenbase" id="XB-GENE-29081275">
    <property type="gene designation" value="LOC100492657"/>
</dbReference>
<evidence type="ECO:0000313" key="8">
    <source>
        <dbReference type="Xenbase" id="XB-GENE-29081275"/>
    </source>
</evidence>
<dbReference type="AlphaFoldDB" id="A0A8J1J5D3"/>
<proteinExistence type="predicted"/>
<feature type="domain" description="PHD-type" evidence="5">
    <location>
        <begin position="8"/>
        <end position="127"/>
    </location>
</feature>
<gene>
    <name evidence="7 8" type="primary">LOC100492657</name>
</gene>
<reference evidence="7" key="1">
    <citation type="submission" date="2025-08" db="UniProtKB">
        <authorList>
            <consortium name="RefSeq"/>
        </authorList>
    </citation>
    <scope>IDENTIFICATION</scope>
    <source>
        <strain evidence="7">Nigerian</strain>
        <tissue evidence="7">Liver and blood</tissue>
    </source>
</reference>
<evidence type="ECO:0000313" key="6">
    <source>
        <dbReference type="Proteomes" id="UP000008143"/>
    </source>
</evidence>
<dbReference type="Pfam" id="PF13771">
    <property type="entry name" value="zf-HC5HC2H"/>
    <property type="match status" value="1"/>
</dbReference>